<dbReference type="Gene3D" id="3.40.30.10">
    <property type="entry name" value="Glutaredoxin"/>
    <property type="match status" value="1"/>
</dbReference>
<dbReference type="PANTHER" id="PTHR42673">
    <property type="entry name" value="MALEYLACETOACETATE ISOMERASE"/>
    <property type="match status" value="1"/>
</dbReference>
<dbReference type="GO" id="GO:0016034">
    <property type="term" value="F:maleylacetoacetate isomerase activity"/>
    <property type="evidence" value="ECO:0007669"/>
    <property type="project" value="TreeGrafter"/>
</dbReference>
<dbReference type="InterPro" id="IPR040079">
    <property type="entry name" value="Glutathione_S-Trfase"/>
</dbReference>
<dbReference type="AlphaFoldDB" id="A0A387FNR6"/>
<dbReference type="SUPFAM" id="SSF52833">
    <property type="entry name" value="Thioredoxin-like"/>
    <property type="match status" value="1"/>
</dbReference>
<accession>A0A387FNR6</accession>
<name>A0A387FNR6_9HYPH</name>
<dbReference type="GO" id="GO:0004364">
    <property type="term" value="F:glutathione transferase activity"/>
    <property type="evidence" value="ECO:0007669"/>
    <property type="project" value="TreeGrafter"/>
</dbReference>
<dbReference type="CDD" id="cd03043">
    <property type="entry name" value="GST_N_1"/>
    <property type="match status" value="1"/>
</dbReference>
<evidence type="ECO:0000259" key="1">
    <source>
        <dbReference type="PROSITE" id="PS50404"/>
    </source>
</evidence>
<dbReference type="GO" id="GO:0006559">
    <property type="term" value="P:L-phenylalanine catabolic process"/>
    <property type="evidence" value="ECO:0007669"/>
    <property type="project" value="TreeGrafter"/>
</dbReference>
<evidence type="ECO:0000313" key="3">
    <source>
        <dbReference type="Proteomes" id="UP000282195"/>
    </source>
</evidence>
<dbReference type="EMBL" id="CP032694">
    <property type="protein sequence ID" value="AYG61090.1"/>
    <property type="molecule type" value="Genomic_DNA"/>
</dbReference>
<sequence>MDKLTLYIGNKNYSSWSFRPWIALEGCGISFEEVLIPFDFPAGNPRIREVSPTGKVPMLVHDGFKVWESLAIIEYAAELFPDAGLWPRDRQARATARSISMEMLAGFRALRNACPMNIRRPVSRLDLPEGVMDDVARIETIWREMRAHSGGPFLFGAFSGADAMFAPVVNRLEVYDLVSAADTLDYMAAMKALPAWQKWEKAAREEPWIVPEDEA</sequence>
<dbReference type="InterPro" id="IPR036282">
    <property type="entry name" value="Glutathione-S-Trfase_C_sf"/>
</dbReference>
<reference evidence="2 3" key="1">
    <citation type="submission" date="2018-10" db="EMBL/GenBank/DDBJ databases">
        <title>Rhizobium etli, R. leguminosarum and a new Rhizobium genospecies from Phaseolus dumosus.</title>
        <authorList>
            <person name="Ramirez-Puebla S.T."/>
            <person name="Rogel-Hernandez M.A."/>
            <person name="Guerrero G."/>
            <person name="Ormeno-Orrillo E."/>
            <person name="Martinez-Romero J.C."/>
            <person name="Negrete-Yankelevich S."/>
            <person name="Martinez-Romero E."/>
        </authorList>
    </citation>
    <scope>NUCLEOTIDE SEQUENCE [LARGE SCALE GENOMIC DNA]</scope>
    <source>
        <strain evidence="2 3">CCGE525</strain>
    </source>
</reference>
<feature type="domain" description="GST N-terminal" evidence="1">
    <location>
        <begin position="4"/>
        <end position="84"/>
    </location>
</feature>
<gene>
    <name evidence="2" type="ORF">CCGE525_21435</name>
</gene>
<protein>
    <submittedName>
        <fullName evidence="2">Glutathione S-transferase family protein</fullName>
    </submittedName>
</protein>
<dbReference type="Pfam" id="PF13409">
    <property type="entry name" value="GST_N_2"/>
    <property type="match status" value="1"/>
</dbReference>
<dbReference type="RefSeq" id="WP_120706052.1">
    <property type="nucleotide sequence ID" value="NZ_CP032694.1"/>
</dbReference>
<dbReference type="SUPFAM" id="SSF47616">
    <property type="entry name" value="GST C-terminal domain-like"/>
    <property type="match status" value="1"/>
</dbReference>
<dbReference type="KEGG" id="rjg:CCGE525_21435"/>
<dbReference type="InterPro" id="IPR004045">
    <property type="entry name" value="Glutathione_S-Trfase_N"/>
</dbReference>
<proteinExistence type="predicted"/>
<keyword evidence="3" id="KW-1185">Reference proteome</keyword>
<dbReference type="PROSITE" id="PS50404">
    <property type="entry name" value="GST_NTER"/>
    <property type="match status" value="1"/>
</dbReference>
<keyword evidence="2" id="KW-0808">Transferase</keyword>
<dbReference type="Proteomes" id="UP000282195">
    <property type="component" value="Chromosome"/>
</dbReference>
<dbReference type="CDD" id="cd03194">
    <property type="entry name" value="GST_C_3"/>
    <property type="match status" value="1"/>
</dbReference>
<evidence type="ECO:0000313" key="2">
    <source>
        <dbReference type="EMBL" id="AYG61090.1"/>
    </source>
</evidence>
<organism evidence="2 3">
    <name type="scientific">Rhizobium jaguaris</name>
    <dbReference type="NCBI Taxonomy" id="1312183"/>
    <lineage>
        <taxon>Bacteria</taxon>
        <taxon>Pseudomonadati</taxon>
        <taxon>Pseudomonadota</taxon>
        <taxon>Alphaproteobacteria</taxon>
        <taxon>Hyphomicrobiales</taxon>
        <taxon>Rhizobiaceae</taxon>
        <taxon>Rhizobium/Agrobacterium group</taxon>
        <taxon>Rhizobium</taxon>
    </lineage>
</organism>
<dbReference type="SFLD" id="SFLDS00019">
    <property type="entry name" value="Glutathione_Transferase_(cytos"/>
    <property type="match status" value="1"/>
</dbReference>
<dbReference type="OrthoDB" id="9799538at2"/>
<dbReference type="GO" id="GO:0006749">
    <property type="term" value="P:glutathione metabolic process"/>
    <property type="evidence" value="ECO:0007669"/>
    <property type="project" value="TreeGrafter"/>
</dbReference>
<dbReference type="Pfam" id="PF13410">
    <property type="entry name" value="GST_C_2"/>
    <property type="match status" value="1"/>
</dbReference>
<dbReference type="Gene3D" id="1.20.1050.10">
    <property type="match status" value="1"/>
</dbReference>
<dbReference type="InterPro" id="IPR036249">
    <property type="entry name" value="Thioredoxin-like_sf"/>
</dbReference>
<dbReference type="PANTHER" id="PTHR42673:SF4">
    <property type="entry name" value="MALEYLACETOACETATE ISOMERASE"/>
    <property type="match status" value="1"/>
</dbReference>
<dbReference type="SFLD" id="SFLDG00358">
    <property type="entry name" value="Main_(cytGST)"/>
    <property type="match status" value="1"/>
</dbReference>